<evidence type="ECO:0000256" key="11">
    <source>
        <dbReference type="ARBA" id="ARBA00023157"/>
    </source>
</evidence>
<evidence type="ECO:0000256" key="5">
    <source>
        <dbReference type="ARBA" id="ARBA00022475"/>
    </source>
</evidence>
<dbReference type="FunFam" id="3.20.20.80:FF:000002">
    <property type="entry name" value="Glucan endo-1,3-beta-glucosidase 3"/>
    <property type="match status" value="1"/>
</dbReference>
<dbReference type="AlphaFoldDB" id="D8QMR4"/>
<dbReference type="InterPro" id="IPR000490">
    <property type="entry name" value="Glyco_hydro_17"/>
</dbReference>
<dbReference type="HOGENOM" id="CLU_024953_3_3_1"/>
<keyword evidence="7" id="KW-0732">Signal</keyword>
<evidence type="ECO:0000256" key="15">
    <source>
        <dbReference type="RuleBase" id="RU004336"/>
    </source>
</evidence>
<evidence type="ECO:0000256" key="12">
    <source>
        <dbReference type="ARBA" id="ARBA00023180"/>
    </source>
</evidence>
<evidence type="ECO:0000256" key="3">
    <source>
        <dbReference type="ARBA" id="ARBA00008773"/>
    </source>
</evidence>
<dbReference type="InterPro" id="IPR017853">
    <property type="entry name" value="GH"/>
</dbReference>
<dbReference type="InterPro" id="IPR012946">
    <property type="entry name" value="X8"/>
</dbReference>
<evidence type="ECO:0000256" key="13">
    <source>
        <dbReference type="ARBA" id="ARBA00023295"/>
    </source>
</evidence>
<keyword evidence="10" id="KW-0472">Membrane</keyword>
<dbReference type="GO" id="GO:0006952">
    <property type="term" value="P:defense response"/>
    <property type="evidence" value="ECO:0007669"/>
    <property type="project" value="UniProtKB-KW"/>
</dbReference>
<comment type="catalytic activity">
    <reaction evidence="1">
        <text>Hydrolysis of (1-&gt;3)-beta-D-glucosidic linkages in (1-&gt;3)-beta-D-glucans.</text>
        <dbReference type="EC" id="3.2.1.39"/>
    </reaction>
</comment>
<dbReference type="InterPro" id="IPR044965">
    <property type="entry name" value="Glyco_hydro_17_plant"/>
</dbReference>
<keyword evidence="5" id="KW-1003">Cell membrane</keyword>
<feature type="domain" description="X8" evidence="16">
    <location>
        <begin position="347"/>
        <end position="447"/>
    </location>
</feature>
<name>D8QMR4_SELML</name>
<reference evidence="17 18" key="1">
    <citation type="journal article" date="2011" name="Science">
        <title>The Selaginella genome identifies genetic changes associated with the evolution of vascular plants.</title>
        <authorList>
            <person name="Banks J.A."/>
            <person name="Nishiyama T."/>
            <person name="Hasebe M."/>
            <person name="Bowman J.L."/>
            <person name="Gribskov M."/>
            <person name="dePamphilis C."/>
            <person name="Albert V.A."/>
            <person name="Aono N."/>
            <person name="Aoyama T."/>
            <person name="Ambrose B.A."/>
            <person name="Ashton N.W."/>
            <person name="Axtell M.J."/>
            <person name="Barker E."/>
            <person name="Barker M.S."/>
            <person name="Bennetzen J.L."/>
            <person name="Bonawitz N.D."/>
            <person name="Chapple C."/>
            <person name="Cheng C."/>
            <person name="Correa L.G."/>
            <person name="Dacre M."/>
            <person name="DeBarry J."/>
            <person name="Dreyer I."/>
            <person name="Elias M."/>
            <person name="Engstrom E.M."/>
            <person name="Estelle M."/>
            <person name="Feng L."/>
            <person name="Finet C."/>
            <person name="Floyd S.K."/>
            <person name="Frommer W.B."/>
            <person name="Fujita T."/>
            <person name="Gramzow L."/>
            <person name="Gutensohn M."/>
            <person name="Harholt J."/>
            <person name="Hattori M."/>
            <person name="Heyl A."/>
            <person name="Hirai T."/>
            <person name="Hiwatashi Y."/>
            <person name="Ishikawa M."/>
            <person name="Iwata M."/>
            <person name="Karol K.G."/>
            <person name="Koehler B."/>
            <person name="Kolukisaoglu U."/>
            <person name="Kubo M."/>
            <person name="Kurata T."/>
            <person name="Lalonde S."/>
            <person name="Li K."/>
            <person name="Li Y."/>
            <person name="Litt A."/>
            <person name="Lyons E."/>
            <person name="Manning G."/>
            <person name="Maruyama T."/>
            <person name="Michael T.P."/>
            <person name="Mikami K."/>
            <person name="Miyazaki S."/>
            <person name="Morinaga S."/>
            <person name="Murata T."/>
            <person name="Mueller-Roeber B."/>
            <person name="Nelson D.R."/>
            <person name="Obara M."/>
            <person name="Oguri Y."/>
            <person name="Olmstead R.G."/>
            <person name="Onodera N."/>
            <person name="Petersen B.L."/>
            <person name="Pils B."/>
            <person name="Prigge M."/>
            <person name="Rensing S.A."/>
            <person name="Riano-Pachon D.M."/>
            <person name="Roberts A.W."/>
            <person name="Sato Y."/>
            <person name="Scheller H.V."/>
            <person name="Schulz B."/>
            <person name="Schulz C."/>
            <person name="Shakirov E.V."/>
            <person name="Shibagaki N."/>
            <person name="Shinohara N."/>
            <person name="Shippen D.E."/>
            <person name="Soerensen I."/>
            <person name="Sotooka R."/>
            <person name="Sugimoto N."/>
            <person name="Sugita M."/>
            <person name="Sumikawa N."/>
            <person name="Tanurdzic M."/>
            <person name="Theissen G."/>
            <person name="Ulvskov P."/>
            <person name="Wakazuki S."/>
            <person name="Weng J.K."/>
            <person name="Willats W.W."/>
            <person name="Wipf D."/>
            <person name="Wolf P.G."/>
            <person name="Yang L."/>
            <person name="Zimmer A.D."/>
            <person name="Zhu Q."/>
            <person name="Mitros T."/>
            <person name="Hellsten U."/>
            <person name="Loque D."/>
            <person name="Otillar R."/>
            <person name="Salamov A."/>
            <person name="Schmutz J."/>
            <person name="Shapiro H."/>
            <person name="Lindquist E."/>
            <person name="Lucas S."/>
            <person name="Rokhsar D."/>
            <person name="Grigoriev I.V."/>
        </authorList>
    </citation>
    <scope>NUCLEOTIDE SEQUENCE [LARGE SCALE GENOMIC DNA]</scope>
</reference>
<dbReference type="Pfam" id="PF07983">
    <property type="entry name" value="X8"/>
    <property type="match status" value="1"/>
</dbReference>
<dbReference type="Pfam" id="PF00332">
    <property type="entry name" value="Glyco_hydro_17"/>
    <property type="match status" value="1"/>
</dbReference>
<dbReference type="KEGG" id="smo:SELMODRAFT_75479"/>
<evidence type="ECO:0000256" key="6">
    <source>
        <dbReference type="ARBA" id="ARBA00022622"/>
    </source>
</evidence>
<dbReference type="GO" id="GO:0042973">
    <property type="term" value="F:glucan endo-1,3-beta-D-glucosidase activity"/>
    <property type="evidence" value="ECO:0007669"/>
    <property type="project" value="UniProtKB-EC"/>
</dbReference>
<keyword evidence="8 15" id="KW-0378">Hydrolase</keyword>
<dbReference type="EC" id="3.2.1.39" evidence="4"/>
<organism evidence="18">
    <name type="scientific">Selaginella moellendorffii</name>
    <name type="common">Spikemoss</name>
    <dbReference type="NCBI Taxonomy" id="88036"/>
    <lineage>
        <taxon>Eukaryota</taxon>
        <taxon>Viridiplantae</taxon>
        <taxon>Streptophyta</taxon>
        <taxon>Embryophyta</taxon>
        <taxon>Tracheophyta</taxon>
        <taxon>Lycopodiopsida</taxon>
        <taxon>Selaginellales</taxon>
        <taxon>Selaginellaceae</taxon>
        <taxon>Selaginella</taxon>
    </lineage>
</organism>
<dbReference type="SMART" id="SM00768">
    <property type="entry name" value="X8"/>
    <property type="match status" value="1"/>
</dbReference>
<evidence type="ECO:0000313" key="18">
    <source>
        <dbReference type="Proteomes" id="UP000001514"/>
    </source>
</evidence>
<dbReference type="FunFam" id="1.20.58.1040:FF:000001">
    <property type="entry name" value="Glucan endo-1,3-beta-glucosidase 4"/>
    <property type="match status" value="1"/>
</dbReference>
<dbReference type="STRING" id="88036.D8QMR4"/>
<evidence type="ECO:0000256" key="7">
    <source>
        <dbReference type="ARBA" id="ARBA00022729"/>
    </source>
</evidence>
<protein>
    <recommendedName>
        <fullName evidence="4">glucan endo-1,3-beta-D-glucosidase</fullName>
        <ecNumber evidence="4">3.2.1.39</ecNumber>
    </recommendedName>
</protein>
<dbReference type="InParanoid" id="D8QMR4"/>
<evidence type="ECO:0000259" key="16">
    <source>
        <dbReference type="SMART" id="SM00768"/>
    </source>
</evidence>
<keyword evidence="9" id="KW-0611">Plant defense</keyword>
<dbReference type="Gramene" id="EFJ37977">
    <property type="protein sequence ID" value="EFJ37977"/>
    <property type="gene ID" value="SELMODRAFT_75479"/>
</dbReference>
<accession>D8QMR4</accession>
<sequence>MECHATGAFIGVNYGSQGDNLPRPQQAVDFMRNNGITQVRIFDADPDILTALAGTGIQVIIGLTNAEILSVGHSSAEAASWVNKNVMQFLPNTNITGIAVGSEVLTDGTASLYASILVATMKYIHAALVAANIDSQIKVSTPHSTVLIQDPFPPSRAFFDQTYAKTVVLPLLDFLSQTGSYFMLNIYPLAIYQQNRQVMSIDYALLRPNAGIQDTITKLTYTNVFDQMLDAAFSAMGALNHTDVGIVVSETGWPSRGDVTEVGVGVDNAETYNNNLVRHILNNTGTPRRPGIAVNAYIYEIFNEDRRQGATSEKNYGIYYPDQTPVYSLDVTGRDSGGAGSNTSVRTWCVAKQGVSDNSLQAALDYACGQGSADCSSIQPGQACFFPDSVFSHASFAFNSYYLKNKMAAGTCDFAGVATVTTNDPSMSKSSFAFFFALTSLVLVCRSFR</sequence>
<evidence type="ECO:0000256" key="14">
    <source>
        <dbReference type="RuleBase" id="RU004335"/>
    </source>
</evidence>
<evidence type="ECO:0000256" key="10">
    <source>
        <dbReference type="ARBA" id="ARBA00023136"/>
    </source>
</evidence>
<dbReference type="PANTHER" id="PTHR32227">
    <property type="entry name" value="GLUCAN ENDO-1,3-BETA-GLUCOSIDASE BG1-RELATED-RELATED"/>
    <property type="match status" value="1"/>
</dbReference>
<dbReference type="GO" id="GO:0005975">
    <property type="term" value="P:carbohydrate metabolic process"/>
    <property type="evidence" value="ECO:0007669"/>
    <property type="project" value="InterPro"/>
</dbReference>
<dbReference type="EMBL" id="GL377565">
    <property type="protein sequence ID" value="EFJ37977.1"/>
    <property type="molecule type" value="Genomic_DNA"/>
</dbReference>
<dbReference type="Gene3D" id="3.20.20.80">
    <property type="entry name" value="Glycosidases"/>
    <property type="match status" value="1"/>
</dbReference>
<proteinExistence type="inferred from homology"/>
<keyword evidence="18" id="KW-1185">Reference proteome</keyword>
<dbReference type="OMA" id="DFNDMAT"/>
<dbReference type="Gene3D" id="1.20.58.1040">
    <property type="match status" value="1"/>
</dbReference>
<evidence type="ECO:0000256" key="9">
    <source>
        <dbReference type="ARBA" id="ARBA00022821"/>
    </source>
</evidence>
<comment type="similarity">
    <text evidence="3 14">Belongs to the glycosyl hydrolase 17 family.</text>
</comment>
<dbReference type="GO" id="GO:0098552">
    <property type="term" value="C:side of membrane"/>
    <property type="evidence" value="ECO:0007669"/>
    <property type="project" value="UniProtKB-KW"/>
</dbReference>
<comment type="subcellular location">
    <subcellularLocation>
        <location evidence="2">Cell membrane</location>
        <topology evidence="2">Lipid-anchor</topology>
        <topology evidence="2">GPI-anchor</topology>
    </subcellularLocation>
</comment>
<dbReference type="Proteomes" id="UP000001514">
    <property type="component" value="Unassembled WGS sequence"/>
</dbReference>
<dbReference type="GO" id="GO:0005886">
    <property type="term" value="C:plasma membrane"/>
    <property type="evidence" value="ECO:0000318"/>
    <property type="project" value="GO_Central"/>
</dbReference>
<keyword evidence="6" id="KW-0449">Lipoprotein</keyword>
<keyword evidence="12" id="KW-0325">Glycoprotein</keyword>
<gene>
    <name evidence="17" type="ORF">SELMODRAFT_75479</name>
</gene>
<dbReference type="PROSITE" id="PS00587">
    <property type="entry name" value="GLYCOSYL_HYDROL_F17"/>
    <property type="match status" value="1"/>
</dbReference>
<dbReference type="FunCoup" id="D8QMR4">
    <property type="interactions" value="1606"/>
</dbReference>
<dbReference type="SUPFAM" id="SSF51445">
    <property type="entry name" value="(Trans)glycosidases"/>
    <property type="match status" value="1"/>
</dbReference>
<keyword evidence="11" id="KW-1015">Disulfide bond</keyword>
<evidence type="ECO:0000256" key="4">
    <source>
        <dbReference type="ARBA" id="ARBA00012780"/>
    </source>
</evidence>
<evidence type="ECO:0000256" key="2">
    <source>
        <dbReference type="ARBA" id="ARBA00004609"/>
    </source>
</evidence>
<keyword evidence="6" id="KW-0336">GPI-anchor</keyword>
<dbReference type="eggNOG" id="ENOG502QUUJ">
    <property type="taxonomic scope" value="Eukaryota"/>
</dbReference>
<evidence type="ECO:0000256" key="8">
    <source>
        <dbReference type="ARBA" id="ARBA00022801"/>
    </source>
</evidence>
<keyword evidence="13 15" id="KW-0326">Glycosidase</keyword>
<evidence type="ECO:0000313" key="17">
    <source>
        <dbReference type="EMBL" id="EFJ37977.1"/>
    </source>
</evidence>
<evidence type="ECO:0000256" key="1">
    <source>
        <dbReference type="ARBA" id="ARBA00000382"/>
    </source>
</evidence>
<dbReference type="GO" id="GO:0009506">
    <property type="term" value="C:plasmodesma"/>
    <property type="evidence" value="ECO:0007669"/>
    <property type="project" value="UniProtKB-ARBA"/>
</dbReference>